<keyword evidence="5" id="KW-0805">Transcription regulation</keyword>
<evidence type="ECO:0000259" key="11">
    <source>
        <dbReference type="Pfam" id="PF04963"/>
    </source>
</evidence>
<keyword evidence="4" id="KW-0548">Nucleotidyltransferase</keyword>
<keyword evidence="7" id="KW-0238">DNA-binding</keyword>
<dbReference type="GO" id="GO:0016987">
    <property type="term" value="F:sigma factor activity"/>
    <property type="evidence" value="ECO:0007669"/>
    <property type="project" value="UniProtKB-KW"/>
</dbReference>
<dbReference type="InterPro" id="IPR007046">
    <property type="entry name" value="RNA_pol_sigma_54_core-bd"/>
</dbReference>
<feature type="compositionally biased region" description="Acidic residues" evidence="9">
    <location>
        <begin position="40"/>
        <end position="80"/>
    </location>
</feature>
<dbReference type="GO" id="GO:0003677">
    <property type="term" value="F:DNA binding"/>
    <property type="evidence" value="ECO:0007669"/>
    <property type="project" value="UniProtKB-KW"/>
</dbReference>
<evidence type="ECO:0000256" key="4">
    <source>
        <dbReference type="ARBA" id="ARBA00022695"/>
    </source>
</evidence>
<reference evidence="12" key="1">
    <citation type="submission" date="2019-10" db="EMBL/GenBank/DDBJ databases">
        <title>Draft genome sequence of Panacibacter sp. KCS-6.</title>
        <authorList>
            <person name="Yim K.J."/>
        </authorList>
    </citation>
    <scope>NUCLEOTIDE SEQUENCE</scope>
    <source>
        <strain evidence="12">KCS-6</strain>
    </source>
</reference>
<dbReference type="RefSeq" id="WP_171607243.1">
    <property type="nucleotide sequence ID" value="NZ_WHPF01000005.1"/>
</dbReference>
<evidence type="ECO:0000256" key="3">
    <source>
        <dbReference type="ARBA" id="ARBA00022679"/>
    </source>
</evidence>
<keyword evidence="6" id="KW-0731">Sigma factor</keyword>
<evidence type="ECO:0000256" key="9">
    <source>
        <dbReference type="SAM" id="MobiDB-lite"/>
    </source>
</evidence>
<gene>
    <name evidence="12" type="primary">rpoN</name>
    <name evidence="12" type="ORF">GD597_07570</name>
</gene>
<organism evidence="12 13">
    <name type="scientific">Limnovirga soli</name>
    <dbReference type="NCBI Taxonomy" id="2656915"/>
    <lineage>
        <taxon>Bacteria</taxon>
        <taxon>Pseudomonadati</taxon>
        <taxon>Bacteroidota</taxon>
        <taxon>Chitinophagia</taxon>
        <taxon>Chitinophagales</taxon>
        <taxon>Chitinophagaceae</taxon>
        <taxon>Limnovirga</taxon>
    </lineage>
</organism>
<dbReference type="InterPro" id="IPR007634">
    <property type="entry name" value="RNA_pol_sigma_54_DNA-bd"/>
</dbReference>
<evidence type="ECO:0000256" key="7">
    <source>
        <dbReference type="ARBA" id="ARBA00023125"/>
    </source>
</evidence>
<sequence length="492" mass="56639">MSLSQSLQQKLLQKLSPQQIQLMKLLQIPTANLEERIKEELEENPALETGEEDNGDDDFEQKDDYESTEEEYDSQEDDYGNIDISEYVSEGDDEVADYKTKDDNYPELDEHQTIPHRVESSFHEQLLDQLGMLSLEEKTYKIAEQIVGSIDDDGYLRRELASIADDLAFRQNIEATEKEIENIIKLIQEFDPPGICARNLKECLLLQLQRQKASGKNVLMAIQVLDKYFDEFTKKHYEKIQRGLNLTDDDLKAVIGAIIKLNPRPGGNMGELNIAESYIVPDFFITNTNGILDITLNSRNAPDLRISEGYRDMLKEYEKGSKKDKRQKEAVLFIKQKIDSAKWFIDMIKQRQHTLLGTMGAIMNYQEEFFLTGDQTNLKPMILKDIAEITGLDISTVSRVANSKFVQTEFGTFRLKFFFSESLSTDSGEEVSTREVKKILSDFIEGEDKRKPLSDESLTEMLQEKGYNIARRTVAKYREQLNVPVARLRKEL</sequence>
<dbReference type="PANTHER" id="PTHR32248:SF4">
    <property type="entry name" value="RNA POLYMERASE SIGMA-54 FACTOR"/>
    <property type="match status" value="1"/>
</dbReference>
<dbReference type="EMBL" id="WHPF01000005">
    <property type="protein sequence ID" value="NNV55311.1"/>
    <property type="molecule type" value="Genomic_DNA"/>
</dbReference>
<keyword evidence="8" id="KW-0804">Transcription</keyword>
<keyword evidence="13" id="KW-1185">Reference proteome</keyword>
<protein>
    <submittedName>
        <fullName evidence="12">RNA polymerase factor sigma-54</fullName>
    </submittedName>
</protein>
<dbReference type="PROSITE" id="PS00718">
    <property type="entry name" value="SIGMA54_2"/>
    <property type="match status" value="1"/>
</dbReference>
<keyword evidence="2" id="KW-0240">DNA-directed RNA polymerase</keyword>
<evidence type="ECO:0000259" key="10">
    <source>
        <dbReference type="Pfam" id="PF04552"/>
    </source>
</evidence>
<evidence type="ECO:0000256" key="8">
    <source>
        <dbReference type="ARBA" id="ARBA00023163"/>
    </source>
</evidence>
<dbReference type="PRINTS" id="PR00045">
    <property type="entry name" value="SIGMA54FCT"/>
</dbReference>
<dbReference type="Gene3D" id="1.10.10.60">
    <property type="entry name" value="Homeodomain-like"/>
    <property type="match status" value="1"/>
</dbReference>
<name>A0A8J8JWH6_9BACT</name>
<dbReference type="GO" id="GO:0000428">
    <property type="term" value="C:DNA-directed RNA polymerase complex"/>
    <property type="evidence" value="ECO:0007669"/>
    <property type="project" value="UniProtKB-KW"/>
</dbReference>
<dbReference type="Pfam" id="PF04552">
    <property type="entry name" value="Sigma54_DBD"/>
    <property type="match status" value="1"/>
</dbReference>
<dbReference type="Pfam" id="PF00309">
    <property type="entry name" value="Sigma54_AID"/>
    <property type="match status" value="1"/>
</dbReference>
<evidence type="ECO:0000313" key="12">
    <source>
        <dbReference type="EMBL" id="NNV55311.1"/>
    </source>
</evidence>
<dbReference type="PANTHER" id="PTHR32248">
    <property type="entry name" value="RNA POLYMERASE SIGMA-54 FACTOR"/>
    <property type="match status" value="1"/>
</dbReference>
<proteinExistence type="inferred from homology"/>
<accession>A0A8J8JWH6</accession>
<dbReference type="Pfam" id="PF04963">
    <property type="entry name" value="Sigma54_CBD"/>
    <property type="match status" value="1"/>
</dbReference>
<dbReference type="NCBIfam" id="TIGR02395">
    <property type="entry name" value="rpoN_sigma"/>
    <property type="match status" value="1"/>
</dbReference>
<evidence type="ECO:0000256" key="6">
    <source>
        <dbReference type="ARBA" id="ARBA00023082"/>
    </source>
</evidence>
<dbReference type="AlphaFoldDB" id="A0A8J8JWH6"/>
<feature type="domain" description="RNA polymerase sigma factor 54 core-binding" evidence="11">
    <location>
        <begin position="119"/>
        <end position="310"/>
    </location>
</feature>
<comment type="similarity">
    <text evidence="1">Belongs to the sigma-54 factor family.</text>
</comment>
<comment type="caution">
    <text evidence="12">The sequence shown here is derived from an EMBL/GenBank/DDBJ whole genome shotgun (WGS) entry which is preliminary data.</text>
</comment>
<dbReference type="InterPro" id="IPR000394">
    <property type="entry name" value="RNA_pol_sigma_54"/>
</dbReference>
<evidence type="ECO:0000256" key="2">
    <source>
        <dbReference type="ARBA" id="ARBA00022478"/>
    </source>
</evidence>
<dbReference type="InterPro" id="IPR038709">
    <property type="entry name" value="RpoN_core-bd_sf"/>
</dbReference>
<evidence type="ECO:0000313" key="13">
    <source>
        <dbReference type="Proteomes" id="UP000598971"/>
    </source>
</evidence>
<evidence type="ECO:0000256" key="5">
    <source>
        <dbReference type="ARBA" id="ARBA00023015"/>
    </source>
</evidence>
<dbReference type="Gene3D" id="1.10.10.1330">
    <property type="entry name" value="RNA polymerase sigma-54 factor, core-binding domain"/>
    <property type="match status" value="1"/>
</dbReference>
<dbReference type="Proteomes" id="UP000598971">
    <property type="component" value="Unassembled WGS sequence"/>
</dbReference>
<dbReference type="GO" id="GO:0001216">
    <property type="term" value="F:DNA-binding transcription activator activity"/>
    <property type="evidence" value="ECO:0007669"/>
    <property type="project" value="InterPro"/>
</dbReference>
<dbReference type="GO" id="GO:0016779">
    <property type="term" value="F:nucleotidyltransferase activity"/>
    <property type="evidence" value="ECO:0007669"/>
    <property type="project" value="UniProtKB-KW"/>
</dbReference>
<evidence type="ECO:0000256" key="1">
    <source>
        <dbReference type="ARBA" id="ARBA00008798"/>
    </source>
</evidence>
<dbReference type="GO" id="GO:0006352">
    <property type="term" value="P:DNA-templated transcription initiation"/>
    <property type="evidence" value="ECO:0007669"/>
    <property type="project" value="InterPro"/>
</dbReference>
<keyword evidence="3" id="KW-0808">Transferase</keyword>
<dbReference type="PIRSF" id="PIRSF000774">
    <property type="entry name" value="RpoN"/>
    <property type="match status" value="1"/>
</dbReference>
<feature type="region of interest" description="Disordered" evidence="9">
    <location>
        <begin position="36"/>
        <end position="81"/>
    </location>
</feature>
<feature type="domain" description="RNA polymerase sigma factor 54 DNA-binding" evidence="10">
    <location>
        <begin position="333"/>
        <end position="490"/>
    </location>
</feature>
<dbReference type="PROSITE" id="PS50044">
    <property type="entry name" value="SIGMA54_3"/>
    <property type="match status" value="1"/>
</dbReference>